<dbReference type="Gene3D" id="3.90.550.10">
    <property type="entry name" value="Spore Coat Polysaccharide Biosynthesis Protein SpsA, Chain A"/>
    <property type="match status" value="1"/>
</dbReference>
<keyword evidence="3" id="KW-0448">Lipopolysaccharide biosynthesis</keyword>
<evidence type="ECO:0000313" key="4">
    <source>
        <dbReference type="EMBL" id="SEN04488.1"/>
    </source>
</evidence>
<evidence type="ECO:0000256" key="3">
    <source>
        <dbReference type="ARBA" id="ARBA00022985"/>
    </source>
</evidence>
<proteinExistence type="predicted"/>
<dbReference type="InterPro" id="IPR029044">
    <property type="entry name" value="Nucleotide-diphossugar_trans"/>
</dbReference>
<dbReference type="GO" id="GO:0009103">
    <property type="term" value="P:lipopolysaccharide biosynthetic process"/>
    <property type="evidence" value="ECO:0007669"/>
    <property type="project" value="UniProtKB-KW"/>
</dbReference>
<keyword evidence="1 4" id="KW-0808">Transferase</keyword>
<dbReference type="RefSeq" id="WP_074744270.1">
    <property type="nucleotide sequence ID" value="NZ_FOCT01000002.1"/>
</dbReference>
<dbReference type="Pfam" id="PF02348">
    <property type="entry name" value="CTP_transf_3"/>
    <property type="match status" value="1"/>
</dbReference>
<gene>
    <name evidence="4" type="ORF">SAMN05216404_102219</name>
</gene>
<organism evidence="4 5">
    <name type="scientific">Nitrosospira multiformis</name>
    <dbReference type="NCBI Taxonomy" id="1231"/>
    <lineage>
        <taxon>Bacteria</taxon>
        <taxon>Pseudomonadati</taxon>
        <taxon>Pseudomonadota</taxon>
        <taxon>Betaproteobacteria</taxon>
        <taxon>Nitrosomonadales</taxon>
        <taxon>Nitrosomonadaceae</taxon>
        <taxon>Nitrosospira</taxon>
    </lineage>
</organism>
<dbReference type="InterPro" id="IPR003329">
    <property type="entry name" value="Cytidylyl_trans"/>
</dbReference>
<reference evidence="4 5" key="1">
    <citation type="submission" date="2016-10" db="EMBL/GenBank/DDBJ databases">
        <authorList>
            <person name="de Groot N.N."/>
        </authorList>
    </citation>
    <scope>NUCLEOTIDE SEQUENCE [LARGE SCALE GENOMIC DNA]</scope>
    <source>
        <strain evidence="4 5">Nl18</strain>
    </source>
</reference>
<keyword evidence="2 4" id="KW-0548">Nucleotidyltransferase</keyword>
<dbReference type="CDD" id="cd02517">
    <property type="entry name" value="CMP-KDO-Synthetase"/>
    <property type="match status" value="1"/>
</dbReference>
<name>A0A1H8DD25_9PROT</name>
<sequence>MKTIAVIPARMGSSRFPGKPIANLLGRTMLEHVYKRVALSKALDATYIATCDDEIRRAAENFGAPVIMTADTHERASDRVAEAVAEIDAELIVMVQGDEPMTHPEMIDAAVDPFRHDPELGCVNLMRSIDNKGDFYDFNTIKVVTDQRGDALFMSRQPIPTVPASALSAGSDFPHTLAFKQVCIIPFRRKTLLEFSRLPSTPLEKLESVDMLRLLEHGYRVKMVETRFNTQAVDTQADLDRVARLMEKDPLLASY</sequence>
<dbReference type="EMBL" id="FOCT01000002">
    <property type="protein sequence ID" value="SEN04488.1"/>
    <property type="molecule type" value="Genomic_DNA"/>
</dbReference>
<dbReference type="GO" id="GO:0008690">
    <property type="term" value="F:3-deoxy-manno-octulosonate cytidylyltransferase activity"/>
    <property type="evidence" value="ECO:0007669"/>
    <property type="project" value="InterPro"/>
</dbReference>
<evidence type="ECO:0000256" key="1">
    <source>
        <dbReference type="ARBA" id="ARBA00022679"/>
    </source>
</evidence>
<dbReference type="SUPFAM" id="SSF53448">
    <property type="entry name" value="Nucleotide-diphospho-sugar transferases"/>
    <property type="match status" value="1"/>
</dbReference>
<dbReference type="NCBIfam" id="NF003952">
    <property type="entry name" value="PRK05450.1-5"/>
    <property type="match status" value="1"/>
</dbReference>
<dbReference type="PANTHER" id="PTHR42866">
    <property type="entry name" value="3-DEOXY-MANNO-OCTULOSONATE CYTIDYLYLTRANSFERASE"/>
    <property type="match status" value="1"/>
</dbReference>
<evidence type="ECO:0000256" key="2">
    <source>
        <dbReference type="ARBA" id="ARBA00022695"/>
    </source>
</evidence>
<evidence type="ECO:0000313" key="5">
    <source>
        <dbReference type="Proteomes" id="UP000183898"/>
    </source>
</evidence>
<dbReference type="NCBIfam" id="NF009905">
    <property type="entry name" value="PRK13368.1"/>
    <property type="match status" value="1"/>
</dbReference>
<dbReference type="GO" id="GO:0005829">
    <property type="term" value="C:cytosol"/>
    <property type="evidence" value="ECO:0007669"/>
    <property type="project" value="TreeGrafter"/>
</dbReference>
<accession>A0A1H8DD25</accession>
<dbReference type="PANTHER" id="PTHR42866:SF2">
    <property type="entry name" value="3-DEOXY-MANNO-OCTULOSONATE CYTIDYLYLTRANSFERASE, MITOCHONDRIAL"/>
    <property type="match status" value="1"/>
</dbReference>
<dbReference type="AlphaFoldDB" id="A0A1H8DD25"/>
<dbReference type="Proteomes" id="UP000183898">
    <property type="component" value="Unassembled WGS sequence"/>
</dbReference>
<dbReference type="InterPro" id="IPR004528">
    <property type="entry name" value="KdsB"/>
</dbReference>
<protein>
    <submittedName>
        <fullName evidence="4">3-deoxy-manno-octulosonate cytidylyltransferase (CMP-KDO synthetase)</fullName>
    </submittedName>
</protein>